<protein>
    <recommendedName>
        <fullName evidence="2">SbsA Ig-like domain-containing protein</fullName>
    </recommendedName>
</protein>
<dbReference type="EMBL" id="CP020953">
    <property type="protein sequence ID" value="AWI03117.1"/>
    <property type="molecule type" value="Genomic_DNA"/>
</dbReference>
<evidence type="ECO:0000313" key="3">
    <source>
        <dbReference type="EMBL" id="AWI03117.1"/>
    </source>
</evidence>
<reference evidence="4" key="1">
    <citation type="submission" date="2017-04" db="EMBL/GenBank/DDBJ databases">
        <authorList>
            <person name="Song Y."/>
            <person name="Cho B.-K."/>
        </authorList>
    </citation>
    <scope>NUCLEOTIDE SEQUENCE [LARGE SCALE GENOMIC DNA]</scope>
    <source>
        <strain evidence="4">SL1</strain>
    </source>
</reference>
<feature type="domain" description="SbsA Ig-like" evidence="2">
    <location>
        <begin position="889"/>
        <end position="997"/>
    </location>
</feature>
<evidence type="ECO:0000256" key="1">
    <source>
        <dbReference type="ARBA" id="ARBA00022729"/>
    </source>
</evidence>
<evidence type="ECO:0000313" key="4">
    <source>
        <dbReference type="Proteomes" id="UP000244910"/>
    </source>
</evidence>
<dbReference type="Proteomes" id="UP000244910">
    <property type="component" value="Chromosome"/>
</dbReference>
<evidence type="ECO:0000259" key="2">
    <source>
        <dbReference type="Pfam" id="PF13205"/>
    </source>
</evidence>
<dbReference type="Pfam" id="PF13205">
    <property type="entry name" value="Big_5"/>
    <property type="match status" value="2"/>
</dbReference>
<dbReference type="InterPro" id="IPR014755">
    <property type="entry name" value="Cu-Rt/internalin_Ig-like"/>
</dbReference>
<gene>
    <name evidence="3" type="ORF">B9W14_00875</name>
</gene>
<dbReference type="InterPro" id="IPR032812">
    <property type="entry name" value="SbsA_Ig"/>
</dbReference>
<keyword evidence="4" id="KW-1185">Reference proteome</keyword>
<accession>A0A2U8DK89</accession>
<feature type="domain" description="SbsA Ig-like" evidence="2">
    <location>
        <begin position="1006"/>
        <end position="1097"/>
    </location>
</feature>
<organism evidence="3 4">
    <name type="scientific">Clostridium drakei</name>
    <dbReference type="NCBI Taxonomy" id="332101"/>
    <lineage>
        <taxon>Bacteria</taxon>
        <taxon>Bacillati</taxon>
        <taxon>Bacillota</taxon>
        <taxon>Clostridia</taxon>
        <taxon>Eubacteriales</taxon>
        <taxon>Clostridiaceae</taxon>
        <taxon>Clostridium</taxon>
    </lineage>
</organism>
<dbReference type="OrthoDB" id="2079983at2"/>
<name>A0A2U8DK89_9CLOT</name>
<dbReference type="KEGG" id="cdrk:B9W14_00875"/>
<sequence>MGSVSAINATTVQVVLATAPTADLTVADAAKFAVTVNGQTVAAPTAVTKVASDLTGKTYKLTIATLNGQQGDVAVNGTKAAVATGMAYGFDFKAPSVTGVIAKGTKTVEVSFDEKLNADTTATTGNIIPANFIVKKVIADPTITTNSAVLSADGTKVTLTFNKDLTAADYTLILGSGTTPNLVNVRDVAGNGIYNATEISFRPTADQLTDTSSPALVAATYDKVSGKLTVAFSKNTTSSIDTTKLSINGVALTANDVAVVNNNTAVITMSSATKTSLNALTGALTLTSAAGAYTDGTTVTTGETMAITLQQPAVISTSSYDQSTSILTVTFDQPVTLNNTNVLTLGDGTGTAVVTKSMAINADGTANDGTVASATWIFDCTKGANIASAVEGLTTANLKAYIALDAVTNAAKVNNVAGQDTYANGVSTTYTAITAKPTLASAVYNNNVHKLVLTFSQPVNVSGVVPANIKLWQADTVALTGFTSLATLTPSESGYSKTLTYTIPTGASSDEADLALAFNTGKTVKVTLDANTVSNKAVLSADATTYTTGGVSIAYQDFNLPTVNSTASVTNQNLIAITFSKPVDATTAQTASNYVIKDTTGKQLVVTNAVLQPVSTDGTQTVYLTTATQAAGTPYTLTVNNVKDTTGNIITTTNTATFNGSSNTDVSALAVSSITPAAPANSKNDTLKVTFNAAVDSTSATNVANYVVLQADADTTTGWANATQVSLSDATAKLVTADPASVSITLGSANLQNSKYYKVVASNVLTSTGKALGTTNSAVAQLTAVTAPTAPTMTASQTAAGAIKLVFGEELDSSAATLASNYTATSNATPVAVTKATYSFDATTGKATVVLDLASAPSAPVAVSLNANVKNLAGVSVAGNPTPVTTLSDNVAPTVKSVVAKAVAGPINDVITVTFNDSDILPASITSNDFVVKDAQGNVIPSADYTVAPVITSPNGATITFDKTGDNAYNLLNGANYTVTITGVVDTSGNALASITNTATWDAATDKTAPAIATPSGLALTTGPAGTGNIKVTFNEDVDATTATNKANYVVKTGSTTLTPSYVTYASKVATVYFAEALSNAPYDVTVTNVKDLAGNIQTIANNQTLAAAATAVTAAASAVSTATGTTTVTLGQTITGLAAGDIVVKKGGVVLTSGTDYNLTGLATTSVGIGFTGSAALDNTSVITIEITKAGYTVNGGSAINVTNSIAAAVTASASAITTATGTTTVTLGQTITGLSAGNIVVKKGGVVLTSGTDYNLTGLATTSVGIGFTGSAALDNTSVITIEITKAGYTVNGGSAINVTNSI</sequence>
<keyword evidence="1" id="KW-0732">Signal</keyword>
<dbReference type="Gene3D" id="2.60.40.1220">
    <property type="match status" value="5"/>
</dbReference>
<proteinExistence type="predicted"/>